<dbReference type="Gene3D" id="3.90.1200.10">
    <property type="match status" value="1"/>
</dbReference>
<organism evidence="2 3">
    <name type="scientific">Spongisporangium articulatum</name>
    <dbReference type="NCBI Taxonomy" id="3362603"/>
    <lineage>
        <taxon>Bacteria</taxon>
        <taxon>Bacillati</taxon>
        <taxon>Actinomycetota</taxon>
        <taxon>Actinomycetes</taxon>
        <taxon>Kineosporiales</taxon>
        <taxon>Kineosporiaceae</taxon>
        <taxon>Spongisporangium</taxon>
    </lineage>
</organism>
<evidence type="ECO:0000259" key="1">
    <source>
        <dbReference type="Pfam" id="PF01636"/>
    </source>
</evidence>
<dbReference type="CDD" id="cd05154">
    <property type="entry name" value="ACAD10_11_N-like"/>
    <property type="match status" value="1"/>
</dbReference>
<comment type="caution">
    <text evidence="2">The sequence shown here is derived from an EMBL/GenBank/DDBJ whole genome shotgun (WGS) entry which is preliminary data.</text>
</comment>
<name>A0ABW8AH60_9ACTN</name>
<sequence>MSEVPTNAKAVREDDAFDVEAVHTWLTRQVPDLADFAVPPTVRQFVGGASNLTYLLSYPGRDLILRRPPAGTKAGSAHDMAREFRVQQQVAGQFPLVPHVVALCQDESVLGADFYVMDRIAGTILRANLTGSQHLSPDQARALCEAMIDVLVRLHSVDVEAAGLAALGKGPGYVKRQVTGWSERYRAARTWNVPRGEKVMRWLAERMPEDVGYCLIHNDFRLDNLVLDDADLTRPVGVLDWEMATLGDPLMDLGGSLAYWVEAGDGALMRRIRRQPSNLPGMLTRRQMLEAYASRTGLQASDFTFYEVFGLFRLAVIIQQIYYRYHHKQSTNPAFRNYWLMCGYLIRRCHKIMREAG</sequence>
<dbReference type="InterPro" id="IPR052898">
    <property type="entry name" value="ACAD10-like"/>
</dbReference>
<reference evidence="2 3" key="1">
    <citation type="submission" date="2024-10" db="EMBL/GenBank/DDBJ databases">
        <title>The Natural Products Discovery Center: Release of the First 8490 Sequenced Strains for Exploring Actinobacteria Biosynthetic Diversity.</title>
        <authorList>
            <person name="Kalkreuter E."/>
            <person name="Kautsar S.A."/>
            <person name="Yang D."/>
            <person name="Bader C.D."/>
            <person name="Teijaro C.N."/>
            <person name="Fluegel L."/>
            <person name="Davis C.M."/>
            <person name="Simpson J.R."/>
            <person name="Lauterbach L."/>
            <person name="Steele A.D."/>
            <person name="Gui C."/>
            <person name="Meng S."/>
            <person name="Li G."/>
            <person name="Viehrig K."/>
            <person name="Ye F."/>
            <person name="Su P."/>
            <person name="Kiefer A.F."/>
            <person name="Nichols A."/>
            <person name="Cepeda A.J."/>
            <person name="Yan W."/>
            <person name="Fan B."/>
            <person name="Jiang Y."/>
            <person name="Adhikari A."/>
            <person name="Zheng C.-J."/>
            <person name="Schuster L."/>
            <person name="Cowan T.M."/>
            <person name="Smanski M.J."/>
            <person name="Chevrette M.G."/>
            <person name="De Carvalho L.P.S."/>
            <person name="Shen B."/>
        </authorList>
    </citation>
    <scope>NUCLEOTIDE SEQUENCE [LARGE SCALE GENOMIC DNA]</scope>
    <source>
        <strain evidence="2 3">NPDC049639</strain>
    </source>
</reference>
<dbReference type="PANTHER" id="PTHR47829:SF1">
    <property type="entry name" value="HAD FAMILY PHOSPHATASE"/>
    <property type="match status" value="1"/>
</dbReference>
<dbReference type="Gene3D" id="3.30.200.20">
    <property type="entry name" value="Phosphorylase Kinase, domain 1"/>
    <property type="match status" value="1"/>
</dbReference>
<accession>A0ABW8AH60</accession>
<dbReference type="RefSeq" id="WP_398273992.1">
    <property type="nucleotide sequence ID" value="NZ_JBITLV010000001.1"/>
</dbReference>
<protein>
    <submittedName>
        <fullName evidence="2">Phosphotransferase family protein</fullName>
    </submittedName>
</protein>
<dbReference type="Pfam" id="PF01636">
    <property type="entry name" value="APH"/>
    <property type="match status" value="1"/>
</dbReference>
<gene>
    <name evidence="2" type="ORF">ACIB24_01250</name>
</gene>
<dbReference type="InterPro" id="IPR002575">
    <property type="entry name" value="Aminoglycoside_PTrfase"/>
</dbReference>
<keyword evidence="3" id="KW-1185">Reference proteome</keyword>
<feature type="domain" description="Aminoglycoside phosphotransferase" evidence="1">
    <location>
        <begin position="41"/>
        <end position="277"/>
    </location>
</feature>
<dbReference type="InterPro" id="IPR041726">
    <property type="entry name" value="ACAD10_11_N"/>
</dbReference>
<dbReference type="SUPFAM" id="SSF56112">
    <property type="entry name" value="Protein kinase-like (PK-like)"/>
    <property type="match status" value="1"/>
</dbReference>
<dbReference type="Proteomes" id="UP001612915">
    <property type="component" value="Unassembled WGS sequence"/>
</dbReference>
<dbReference type="EMBL" id="JBITLV010000001">
    <property type="protein sequence ID" value="MFI7585684.1"/>
    <property type="molecule type" value="Genomic_DNA"/>
</dbReference>
<evidence type="ECO:0000313" key="2">
    <source>
        <dbReference type="EMBL" id="MFI7585684.1"/>
    </source>
</evidence>
<dbReference type="PANTHER" id="PTHR47829">
    <property type="entry name" value="HYDROLASE, PUTATIVE (AFU_ORTHOLOGUE AFUA_1G12880)-RELATED"/>
    <property type="match status" value="1"/>
</dbReference>
<evidence type="ECO:0000313" key="3">
    <source>
        <dbReference type="Proteomes" id="UP001612915"/>
    </source>
</evidence>
<proteinExistence type="predicted"/>
<dbReference type="InterPro" id="IPR011009">
    <property type="entry name" value="Kinase-like_dom_sf"/>
</dbReference>